<keyword evidence="5" id="KW-1185">Reference proteome</keyword>
<dbReference type="EMBL" id="JAGIOO010000001">
    <property type="protein sequence ID" value="MBP2472919.1"/>
    <property type="molecule type" value="Genomic_DNA"/>
</dbReference>
<feature type="transmembrane region" description="Helical" evidence="2">
    <location>
        <begin position="138"/>
        <end position="159"/>
    </location>
</feature>
<keyword evidence="4" id="KW-0808">Transferase</keyword>
<evidence type="ECO:0000256" key="2">
    <source>
        <dbReference type="SAM" id="Phobius"/>
    </source>
</evidence>
<dbReference type="GO" id="GO:0032259">
    <property type="term" value="P:methylation"/>
    <property type="evidence" value="ECO:0007669"/>
    <property type="project" value="UniProtKB-KW"/>
</dbReference>
<comment type="similarity">
    <text evidence="1">Belongs to the peptidase A24 family.</text>
</comment>
<name>A0ABS5A8J0_9PSEU</name>
<dbReference type="EC" id="3.4.23.43" evidence="4"/>
<feature type="transmembrane region" description="Helical" evidence="2">
    <location>
        <begin position="60"/>
        <end position="81"/>
    </location>
</feature>
<organism evidence="4 5">
    <name type="scientific">Crossiella equi</name>
    <dbReference type="NCBI Taxonomy" id="130796"/>
    <lineage>
        <taxon>Bacteria</taxon>
        <taxon>Bacillati</taxon>
        <taxon>Actinomycetota</taxon>
        <taxon>Actinomycetes</taxon>
        <taxon>Pseudonocardiales</taxon>
        <taxon>Pseudonocardiaceae</taxon>
        <taxon>Crossiella</taxon>
    </lineage>
</organism>
<dbReference type="Proteomes" id="UP001519363">
    <property type="component" value="Unassembled WGS sequence"/>
</dbReference>
<keyword evidence="2" id="KW-0472">Membrane</keyword>
<sequence>MGLLAWSWVPVPVLLAWFGVPLAFADLRHRRLPDCLTLSAVPAFALLFTLLGTFGPDAGIAGRAFLGAGVFFGIHLLVHLIRPAALGGGDVKLSATVGAVAAAVSWPALMAVALGAMVGTALVAVVWRGPPGDDGVPHGPGMLGATWLATVLAGQGALFG</sequence>
<dbReference type="RefSeq" id="WP_158103582.1">
    <property type="nucleotide sequence ID" value="NZ_JAGIOO010000001.1"/>
</dbReference>
<keyword evidence="4" id="KW-0489">Methyltransferase</keyword>
<evidence type="ECO:0000313" key="4">
    <source>
        <dbReference type="EMBL" id="MBP2472919.1"/>
    </source>
</evidence>
<feature type="domain" description="Prepilin type IV endopeptidase peptidase" evidence="3">
    <location>
        <begin position="14"/>
        <end position="124"/>
    </location>
</feature>
<keyword evidence="2" id="KW-0812">Transmembrane</keyword>
<dbReference type="PANTHER" id="PTHR30487:SF0">
    <property type="entry name" value="PREPILIN LEADER PEPTIDASE_N-METHYLTRANSFERASE-RELATED"/>
    <property type="match status" value="1"/>
</dbReference>
<dbReference type="PANTHER" id="PTHR30487">
    <property type="entry name" value="TYPE 4 PREPILIN-LIKE PROTEINS LEADER PEPTIDE-PROCESSING ENZYME"/>
    <property type="match status" value="1"/>
</dbReference>
<evidence type="ECO:0000256" key="1">
    <source>
        <dbReference type="ARBA" id="ARBA00005801"/>
    </source>
</evidence>
<dbReference type="GO" id="GO:0004190">
    <property type="term" value="F:aspartic-type endopeptidase activity"/>
    <property type="evidence" value="ECO:0007669"/>
    <property type="project" value="UniProtKB-EC"/>
</dbReference>
<proteinExistence type="inferred from homology"/>
<accession>A0ABS5A8J0</accession>
<dbReference type="InterPro" id="IPR050882">
    <property type="entry name" value="Prepilin_peptidase/N-MTase"/>
</dbReference>
<dbReference type="Gene3D" id="1.20.120.1220">
    <property type="match status" value="1"/>
</dbReference>
<dbReference type="Pfam" id="PF01478">
    <property type="entry name" value="Peptidase_A24"/>
    <property type="match status" value="1"/>
</dbReference>
<evidence type="ECO:0000313" key="5">
    <source>
        <dbReference type="Proteomes" id="UP001519363"/>
    </source>
</evidence>
<feature type="transmembrane region" description="Helical" evidence="2">
    <location>
        <begin position="93"/>
        <end position="126"/>
    </location>
</feature>
<dbReference type="EC" id="2.1.1.-" evidence="4"/>
<gene>
    <name evidence="4" type="ORF">JOF53_001791</name>
</gene>
<feature type="transmembrane region" description="Helical" evidence="2">
    <location>
        <begin position="36"/>
        <end position="54"/>
    </location>
</feature>
<dbReference type="GO" id="GO:0008168">
    <property type="term" value="F:methyltransferase activity"/>
    <property type="evidence" value="ECO:0007669"/>
    <property type="project" value="UniProtKB-KW"/>
</dbReference>
<keyword evidence="4" id="KW-0378">Hydrolase</keyword>
<evidence type="ECO:0000259" key="3">
    <source>
        <dbReference type="Pfam" id="PF01478"/>
    </source>
</evidence>
<protein>
    <submittedName>
        <fullName evidence="4">Leader peptidase (Prepilin peptidase)/N-methyltransferase</fullName>
        <ecNumber evidence="4">2.1.1.-</ecNumber>
        <ecNumber evidence="4">3.4.23.43</ecNumber>
    </submittedName>
</protein>
<comment type="caution">
    <text evidence="4">The sequence shown here is derived from an EMBL/GenBank/DDBJ whole genome shotgun (WGS) entry which is preliminary data.</text>
</comment>
<dbReference type="InterPro" id="IPR000045">
    <property type="entry name" value="Prepilin_IV_endopep_pep"/>
</dbReference>
<keyword evidence="2" id="KW-1133">Transmembrane helix</keyword>
<reference evidence="4 5" key="1">
    <citation type="submission" date="2021-03" db="EMBL/GenBank/DDBJ databases">
        <title>Sequencing the genomes of 1000 actinobacteria strains.</title>
        <authorList>
            <person name="Klenk H.-P."/>
        </authorList>
    </citation>
    <scope>NUCLEOTIDE SEQUENCE [LARGE SCALE GENOMIC DNA]</scope>
    <source>
        <strain evidence="4 5">DSM 44580</strain>
    </source>
</reference>
<feature type="transmembrane region" description="Helical" evidence="2">
    <location>
        <begin position="6"/>
        <end position="24"/>
    </location>
</feature>